<dbReference type="Gene3D" id="1.25.10.70">
    <property type="match status" value="1"/>
</dbReference>
<keyword evidence="11" id="KW-1185">Reference proteome</keyword>
<dbReference type="InterPro" id="IPR044840">
    <property type="entry name" value="Nup188"/>
</dbReference>
<evidence type="ECO:0000256" key="8">
    <source>
        <dbReference type="SAM" id="MobiDB-lite"/>
    </source>
</evidence>
<keyword evidence="5" id="KW-0811">Translocation</keyword>
<dbReference type="RefSeq" id="XP_021873177.1">
    <property type="nucleotide sequence ID" value="XM_022013762.1"/>
</dbReference>
<keyword evidence="2" id="KW-0813">Transport</keyword>
<dbReference type="Pfam" id="PF21093">
    <property type="entry name" value="Nup188_N-subdom_III"/>
    <property type="match status" value="1"/>
</dbReference>
<sequence>MVQVSALTDEEYLTPLTSIYDILLDPEQQTQFTPSKLQALLIHHLNKLNSPTRPFSSPSTSSRQALKSNTVNVPHTSVSLDVSEKNRKLAYQLSQRADIDEVEALILYRTCNDEESTLDRLTLWYAEEALAAPRLVMALQRLSQRGLDEWSRIAGDVLTNIITDEAKYIETIFRAWSSVAQKPLEGVQRSDQALFWGTLQLRLQNELLDLLFLVLYDYPDRPASISLGLLRGVVASAFGTLQGNREIWNTDDESQMLQQRIRDRTLIIALEAMCLSTIVTPLNKDDMDAPVVQAEGTLLRSRDAIISIDVLLNTESQNLVPQSPEPDLSSMSFPSWPMPVLCLAWSIVLRNLPNDLQPPPLGYERPIFEEFAVRALRLPSGLFPWLEEILSGPLLTFAEEDEETPLDRELSIWRRKVVKDLLMGLSDLVQIQHIVDRTGLYRVWDLLFGGGSPSTSLAVAEDYWEADHSYANRSAPLDDAQFPVNAARLPLLLSALSGAQSPSPLRQTTAGTSPAISVFDYLLQLPTLTIRTDPSHCSFLGGENSDRRIVEARKDSILPGVLKIRAGSRGEVMSPEDSKTVIVRWDGPFAAWGLLVEITRAAAGIRPMDQKDGFTPEDANFAHLTIGDLGLEGDSREILASNLQLLRVILHPSLRLSSSLLGQIRSGDQPASVHILELAITVLDGVRRNGIQPTDYPIAKAALSIIQSLLYDAGPVVWTALHHSSFFGALGKRRSIAADIIDADSIRGDHSLTLAVLRLVAALAASTNNTVKPDDTVVRSALQLVVSSVWLPSSGWRFQSVSGKYRIISILSTIFTMILQHPLDGSTSRPTLAAQYLLDTFVTSSSMLTYRPTLEVLSQAPTLATSLLTSYRTEEARAVVQTLDCSLTLMSTLLRVANNVEATASSLPKSLFAAPVVSASGNKVQAIQIIFGLANSAILPNLTRLNALATVRTYLETSSTDATRPSLAGLLHDAETSFRALAELATDESPELRSAVWNLLSTVLTHQPGCAHFCTGSQGDNVDGVLLIAVNQILDWQAVIFTSPRSISAVLAYLNAVLLCPGATKAVAALRRHTQVWSEVYDIAIRTVPAPPTFTLSMHSETFANRIQAYAFAVRAKSGAVSLLASELALSLQEDDDGPETKGQSLITGLFRNTTALTELALSAAHSSCLPQLHEEHEAALQSEGLHLASIRTLLLPSEREFGPLYLYDGEIRVSGDESRQAAVNLALDMLNLNWSMLEADLNLTKAFNRLADSAYSITEGDALASAASLRAGTSIAELLANEDRGGDVMLAIQNDRLVGLSALLETALASENAAPSHKILAELCSSVRQILESQAFPPMIGLRHPDLPAIHKPLLRIVHSIVQAFPALESSPSVLEPILETAMSFTLDAADTVLDSLVRDSAGDLSLTADLEQVVGIICEIVRSPMTHLWMDKLSEHDLIPRSLELTSRLRISDDHIQPHIASILLLHLALAGNPSSAEKLAVSGILPTYSDNAIILLAEQAKIIPSSPSPQPNSVHGAWCTMLWVVHGILTSLPHIDAGALARSDVIPFLRVCTNQILRALSWNGETTLSLPILDELSQVTNVIYALVQVIGSNDGLLDELSVPLLSFLKSVRYSLSHPRLFSTLMSPSSEEERMKLEKELSSLSDDQEPKILDVTAAPALAARTLKLLGATRSSVMALLTLTQGWATLQSDSEESQEDLILSYDEDPSTAADDPVGVLNDLLTQVSKFVDALPLSSSEPEVLAARSLLNQLEESIALLSTSQMVLRHLDQPQMQQHHEDIDMNNADSSFDKESVRRRISMANAGSGDRAENIQAELIRDLLGTLSGLEDGNELIRWLSGVAEQRLGMTHEA</sequence>
<evidence type="ECO:0000313" key="11">
    <source>
        <dbReference type="Proteomes" id="UP000193218"/>
    </source>
</evidence>
<dbReference type="Proteomes" id="UP000193218">
    <property type="component" value="Unassembled WGS sequence"/>
</dbReference>
<proteinExistence type="predicted"/>
<evidence type="ECO:0000256" key="7">
    <source>
        <dbReference type="ARBA" id="ARBA00023242"/>
    </source>
</evidence>
<dbReference type="GO" id="GO:0006606">
    <property type="term" value="P:protein import into nucleus"/>
    <property type="evidence" value="ECO:0007669"/>
    <property type="project" value="TreeGrafter"/>
</dbReference>
<comment type="subcellular location">
    <subcellularLocation>
        <location evidence="1">Nucleus</location>
        <location evidence="1">Nuclear pore complex</location>
    </subcellularLocation>
</comment>
<dbReference type="InterPro" id="IPR016024">
    <property type="entry name" value="ARM-type_fold"/>
</dbReference>
<feature type="domain" description="Nucleoporin Nup188 N-terminal subdomain III" evidence="9">
    <location>
        <begin position="674"/>
        <end position="1010"/>
    </location>
</feature>
<evidence type="ECO:0000256" key="3">
    <source>
        <dbReference type="ARBA" id="ARBA00022816"/>
    </source>
</evidence>
<keyword evidence="7" id="KW-0539">Nucleus</keyword>
<keyword evidence="4" id="KW-0653">Protein transport</keyword>
<dbReference type="EMBL" id="NBSH01000003">
    <property type="protein sequence ID" value="ORX39314.1"/>
    <property type="molecule type" value="Genomic_DNA"/>
</dbReference>
<dbReference type="GeneID" id="33555570"/>
<evidence type="ECO:0000259" key="9">
    <source>
        <dbReference type="Pfam" id="PF21093"/>
    </source>
</evidence>
<reference evidence="10 11" key="1">
    <citation type="submission" date="2017-03" db="EMBL/GenBank/DDBJ databases">
        <title>Widespread Adenine N6-methylation of Active Genes in Fungi.</title>
        <authorList>
            <consortium name="DOE Joint Genome Institute"/>
            <person name="Mondo S.J."/>
            <person name="Dannebaum R.O."/>
            <person name="Kuo R.C."/>
            <person name="Louie K.B."/>
            <person name="Bewick A.J."/>
            <person name="Labutti K."/>
            <person name="Haridas S."/>
            <person name="Kuo A."/>
            <person name="Salamov A."/>
            <person name="Ahrendt S.R."/>
            <person name="Lau R."/>
            <person name="Bowen B.P."/>
            <person name="Lipzen A."/>
            <person name="Sullivan W."/>
            <person name="Andreopoulos W.B."/>
            <person name="Clum A."/>
            <person name="Lindquist E."/>
            <person name="Daum C."/>
            <person name="Northen T.R."/>
            <person name="Ramamoorthy G."/>
            <person name="Schmitz R.J."/>
            <person name="Gryganskyi A."/>
            <person name="Culley D."/>
            <person name="Magnuson J."/>
            <person name="James T.Y."/>
            <person name="O'Malley M.A."/>
            <person name="Stajich J.E."/>
            <person name="Spatafora J.W."/>
            <person name="Visel A."/>
            <person name="Grigoriev I.V."/>
        </authorList>
    </citation>
    <scope>NUCLEOTIDE SEQUENCE [LARGE SCALE GENOMIC DNA]</scope>
    <source>
        <strain evidence="10 11">NRRL Y-17943</strain>
    </source>
</reference>
<accession>A0A1Y1UP70</accession>
<name>A0A1Y1UP70_9TREE</name>
<evidence type="ECO:0000256" key="5">
    <source>
        <dbReference type="ARBA" id="ARBA00023010"/>
    </source>
</evidence>
<dbReference type="GO" id="GO:0051028">
    <property type="term" value="P:mRNA transport"/>
    <property type="evidence" value="ECO:0007669"/>
    <property type="project" value="UniProtKB-KW"/>
</dbReference>
<dbReference type="PANTHER" id="PTHR31431">
    <property type="entry name" value="NUCLEOPORIN NUP188 HOMOLOG"/>
    <property type="match status" value="1"/>
</dbReference>
<dbReference type="InParanoid" id="A0A1Y1UP70"/>
<feature type="region of interest" description="Disordered" evidence="8">
    <location>
        <begin position="51"/>
        <end position="70"/>
    </location>
</feature>
<dbReference type="GO" id="GO:0044611">
    <property type="term" value="C:nuclear pore inner ring"/>
    <property type="evidence" value="ECO:0007669"/>
    <property type="project" value="TreeGrafter"/>
</dbReference>
<organism evidence="10 11">
    <name type="scientific">Kockovaella imperatae</name>
    <dbReference type="NCBI Taxonomy" id="4999"/>
    <lineage>
        <taxon>Eukaryota</taxon>
        <taxon>Fungi</taxon>
        <taxon>Dikarya</taxon>
        <taxon>Basidiomycota</taxon>
        <taxon>Agaricomycotina</taxon>
        <taxon>Tremellomycetes</taxon>
        <taxon>Tremellales</taxon>
        <taxon>Cuniculitremaceae</taxon>
        <taxon>Kockovaella</taxon>
    </lineage>
</organism>
<keyword evidence="6" id="KW-0906">Nuclear pore complex</keyword>
<dbReference type="SUPFAM" id="SSF48371">
    <property type="entry name" value="ARM repeat"/>
    <property type="match status" value="1"/>
</dbReference>
<evidence type="ECO:0000256" key="2">
    <source>
        <dbReference type="ARBA" id="ARBA00022448"/>
    </source>
</evidence>
<dbReference type="GO" id="GO:0006405">
    <property type="term" value="P:RNA export from nucleus"/>
    <property type="evidence" value="ECO:0007669"/>
    <property type="project" value="TreeGrafter"/>
</dbReference>
<dbReference type="PANTHER" id="PTHR31431:SF1">
    <property type="entry name" value="NUCLEOPORIN NUP188"/>
    <property type="match status" value="1"/>
</dbReference>
<feature type="compositionally biased region" description="Low complexity" evidence="8">
    <location>
        <begin position="51"/>
        <end position="63"/>
    </location>
</feature>
<evidence type="ECO:0000313" key="10">
    <source>
        <dbReference type="EMBL" id="ORX39314.1"/>
    </source>
</evidence>
<evidence type="ECO:0000256" key="4">
    <source>
        <dbReference type="ARBA" id="ARBA00022927"/>
    </source>
</evidence>
<gene>
    <name evidence="10" type="ORF">BD324DRAFT_588209</name>
</gene>
<dbReference type="InterPro" id="IPR048883">
    <property type="entry name" value="Nup188_N-subdom_III"/>
</dbReference>
<comment type="caution">
    <text evidence="10">The sequence shown here is derived from an EMBL/GenBank/DDBJ whole genome shotgun (WGS) entry which is preliminary data.</text>
</comment>
<evidence type="ECO:0000256" key="1">
    <source>
        <dbReference type="ARBA" id="ARBA00004567"/>
    </source>
</evidence>
<evidence type="ECO:0000256" key="6">
    <source>
        <dbReference type="ARBA" id="ARBA00023132"/>
    </source>
</evidence>
<dbReference type="OrthoDB" id="102511at2759"/>
<keyword evidence="3" id="KW-0509">mRNA transport</keyword>
<protein>
    <recommendedName>
        <fullName evidence="9">Nucleoporin Nup188 N-terminal subdomain III domain-containing protein</fullName>
    </recommendedName>
</protein>
<dbReference type="GO" id="GO:0017056">
    <property type="term" value="F:structural constituent of nuclear pore"/>
    <property type="evidence" value="ECO:0007669"/>
    <property type="project" value="InterPro"/>
</dbReference>
<dbReference type="STRING" id="4999.A0A1Y1UP70"/>